<name>X6MFL0_RETFI</name>
<evidence type="ECO:0000313" key="3">
    <source>
        <dbReference type="Proteomes" id="UP000023152"/>
    </source>
</evidence>
<dbReference type="InterPro" id="IPR015894">
    <property type="entry name" value="Guanylate-bd_N"/>
</dbReference>
<proteinExistence type="predicted"/>
<keyword evidence="3" id="KW-1185">Reference proteome</keyword>
<dbReference type="GO" id="GO:0005525">
    <property type="term" value="F:GTP binding"/>
    <property type="evidence" value="ECO:0007669"/>
    <property type="project" value="InterPro"/>
</dbReference>
<evidence type="ECO:0000313" key="2">
    <source>
        <dbReference type="EMBL" id="ETO12694.1"/>
    </source>
</evidence>
<organism evidence="2 3">
    <name type="scientific">Reticulomyxa filosa</name>
    <dbReference type="NCBI Taxonomy" id="46433"/>
    <lineage>
        <taxon>Eukaryota</taxon>
        <taxon>Sar</taxon>
        <taxon>Rhizaria</taxon>
        <taxon>Retaria</taxon>
        <taxon>Foraminifera</taxon>
        <taxon>Monothalamids</taxon>
        <taxon>Reticulomyxidae</taxon>
        <taxon>Reticulomyxa</taxon>
    </lineage>
</organism>
<gene>
    <name evidence="2" type="ORF">RFI_24680</name>
</gene>
<evidence type="ECO:0000259" key="1">
    <source>
        <dbReference type="Pfam" id="PF02263"/>
    </source>
</evidence>
<reference evidence="2 3" key="1">
    <citation type="journal article" date="2013" name="Curr. Biol.">
        <title>The Genome of the Foraminiferan Reticulomyxa filosa.</title>
        <authorList>
            <person name="Glockner G."/>
            <person name="Hulsmann N."/>
            <person name="Schleicher M."/>
            <person name="Noegel A.A."/>
            <person name="Eichinger L."/>
            <person name="Gallinger C."/>
            <person name="Pawlowski J."/>
            <person name="Sierra R."/>
            <person name="Euteneuer U."/>
            <person name="Pillet L."/>
            <person name="Moustafa A."/>
            <person name="Platzer M."/>
            <person name="Groth M."/>
            <person name="Szafranski K."/>
            <person name="Schliwa M."/>
        </authorList>
    </citation>
    <scope>NUCLEOTIDE SEQUENCE [LARGE SCALE GENOMIC DNA]</scope>
</reference>
<dbReference type="GO" id="GO:0003924">
    <property type="term" value="F:GTPase activity"/>
    <property type="evidence" value="ECO:0007669"/>
    <property type="project" value="InterPro"/>
</dbReference>
<dbReference type="Gene3D" id="3.40.50.300">
    <property type="entry name" value="P-loop containing nucleotide triphosphate hydrolases"/>
    <property type="match status" value="1"/>
</dbReference>
<feature type="domain" description="Guanylate-binding protein N-terminal" evidence="1">
    <location>
        <begin position="14"/>
        <end position="106"/>
    </location>
</feature>
<dbReference type="Pfam" id="PF02263">
    <property type="entry name" value="GBP"/>
    <property type="match status" value="1"/>
</dbReference>
<dbReference type="EMBL" id="ASPP01021200">
    <property type="protein sequence ID" value="ETO12694.1"/>
    <property type="molecule type" value="Genomic_DNA"/>
</dbReference>
<accession>X6MFL0</accession>
<sequence length="209" mass="23574">MILFQRYLFVKGKKKQPVVSIAIAGPQSSGKSTLLRRLFGIDAKASAGRTTKGINCCRIACNDKEIILISDQKEADSGTKKDNKIILGSLASSRVFILNFMRSGNICSIRQLADIKFVFLIRDCAEYNNDGWLEKQKQEISDYLQNSLKSSPKYIESTKDVRIEDVIGQPLWFPILSAMNPNGTPNFEFAKRVLELRKIITAYLDDRNC</sequence>
<dbReference type="OrthoDB" id="1597724at2759"/>
<dbReference type="SUPFAM" id="SSF52540">
    <property type="entry name" value="P-loop containing nucleoside triphosphate hydrolases"/>
    <property type="match status" value="1"/>
</dbReference>
<protein>
    <recommendedName>
        <fullName evidence="1">Guanylate-binding protein N-terminal domain-containing protein</fullName>
    </recommendedName>
</protein>
<dbReference type="Proteomes" id="UP000023152">
    <property type="component" value="Unassembled WGS sequence"/>
</dbReference>
<dbReference type="InterPro" id="IPR027417">
    <property type="entry name" value="P-loop_NTPase"/>
</dbReference>
<dbReference type="AlphaFoldDB" id="X6MFL0"/>
<comment type="caution">
    <text evidence="2">The sequence shown here is derived from an EMBL/GenBank/DDBJ whole genome shotgun (WGS) entry which is preliminary data.</text>
</comment>